<organism evidence="2 3">
    <name type="scientific">Desulfoplanes formicivorans</name>
    <dbReference type="NCBI Taxonomy" id="1592317"/>
    <lineage>
        <taxon>Bacteria</taxon>
        <taxon>Pseudomonadati</taxon>
        <taxon>Thermodesulfobacteriota</taxon>
        <taxon>Desulfovibrionia</taxon>
        <taxon>Desulfovibrionales</taxon>
        <taxon>Desulfoplanaceae</taxon>
        <taxon>Desulfoplanes</taxon>
    </lineage>
</organism>
<dbReference type="SMART" id="SM00481">
    <property type="entry name" value="POLIIIAc"/>
    <property type="match status" value="1"/>
</dbReference>
<dbReference type="GO" id="GO:0035312">
    <property type="term" value="F:5'-3' DNA exonuclease activity"/>
    <property type="evidence" value="ECO:0007669"/>
    <property type="project" value="TreeGrafter"/>
</dbReference>
<name>A0A194AF74_9BACT</name>
<dbReference type="InterPro" id="IPR016195">
    <property type="entry name" value="Pol/histidinol_Pase-like"/>
</dbReference>
<dbReference type="CDD" id="cd07438">
    <property type="entry name" value="PHP_HisPPase_AMP"/>
    <property type="match status" value="1"/>
</dbReference>
<keyword evidence="2" id="KW-0808">Transferase</keyword>
<dbReference type="GO" id="GO:0004534">
    <property type="term" value="F:5'-3' RNA exonuclease activity"/>
    <property type="evidence" value="ECO:0007669"/>
    <property type="project" value="TreeGrafter"/>
</dbReference>
<evidence type="ECO:0000259" key="1">
    <source>
        <dbReference type="SMART" id="SM00481"/>
    </source>
</evidence>
<reference evidence="3" key="1">
    <citation type="submission" date="2016-06" db="EMBL/GenBank/DDBJ databases">
        <title>Draft genome sequence of Desulfoplanes formicivorans strain Pf12B.</title>
        <authorList>
            <person name="Watanabe M."/>
            <person name="Kojima H."/>
            <person name="Fukui M."/>
        </authorList>
    </citation>
    <scope>NUCLEOTIDE SEQUENCE [LARGE SCALE GENOMIC DNA]</scope>
    <source>
        <strain evidence="3">Pf12B</strain>
    </source>
</reference>
<evidence type="ECO:0000313" key="2">
    <source>
        <dbReference type="EMBL" id="GAU07983.1"/>
    </source>
</evidence>
<dbReference type="STRING" id="1592317.DPF_0682"/>
<proteinExistence type="predicted"/>
<keyword evidence="3" id="KW-1185">Reference proteome</keyword>
<evidence type="ECO:0000313" key="3">
    <source>
        <dbReference type="Proteomes" id="UP000095200"/>
    </source>
</evidence>
<dbReference type="InterPro" id="IPR003141">
    <property type="entry name" value="Pol/His_phosphatase_N"/>
</dbReference>
<dbReference type="PANTHER" id="PTHR42924">
    <property type="entry name" value="EXONUCLEASE"/>
    <property type="match status" value="1"/>
</dbReference>
<dbReference type="SUPFAM" id="SSF89550">
    <property type="entry name" value="PHP domain-like"/>
    <property type="match status" value="1"/>
</dbReference>
<dbReference type="Proteomes" id="UP000095200">
    <property type="component" value="Unassembled WGS sequence"/>
</dbReference>
<dbReference type="AlphaFoldDB" id="A0A194AF74"/>
<dbReference type="Pfam" id="PF02811">
    <property type="entry name" value="PHP"/>
    <property type="match status" value="1"/>
</dbReference>
<dbReference type="OrthoDB" id="9804333at2"/>
<dbReference type="EMBL" id="BDFE01000008">
    <property type="protein sequence ID" value="GAU07983.1"/>
    <property type="molecule type" value="Genomic_DNA"/>
</dbReference>
<accession>A0A194AF74</accession>
<dbReference type="InterPro" id="IPR052018">
    <property type="entry name" value="PHP_domain"/>
</dbReference>
<sequence length="286" mass="31276">MAAIDLHAHSTASDGTLTPSELIKHAHDLGLQAIALTDHDTTNGLHEAMEAGRKYGVEVIPGCELSVTFQPGFMHIVGLWVPPDAPHLNRVLKGLRDKRATRNKRIVAKLNQLGIDITFQDVLDMAGNGTMGRPHFARVLMQKGVVSSIKQAFDLYLGSTGAAYIPKDKLTPQEAIAALKKEQATIVLAHPYSLKLAGEAEAAEIQRLCNLGVEGIEAYYSLHSPDQTRKYLDLCKRFNMLPSTSSDFHGTVKPDIELGIGRGNLEGPYTLLQAFKDRRKEHGLPV</sequence>
<feature type="domain" description="Polymerase/histidinol phosphatase N-terminal" evidence="1">
    <location>
        <begin position="4"/>
        <end position="69"/>
    </location>
</feature>
<comment type="caution">
    <text evidence="2">The sequence shown here is derived from an EMBL/GenBank/DDBJ whole genome shotgun (WGS) entry which is preliminary data.</text>
</comment>
<dbReference type="GO" id="GO:0016740">
    <property type="term" value="F:transferase activity"/>
    <property type="evidence" value="ECO:0007669"/>
    <property type="project" value="UniProtKB-KW"/>
</dbReference>
<protein>
    <submittedName>
        <fullName evidence="2">Phosphotransferase</fullName>
    </submittedName>
</protein>
<dbReference type="Gene3D" id="1.10.150.650">
    <property type="match status" value="1"/>
</dbReference>
<dbReference type="Gene3D" id="3.20.20.140">
    <property type="entry name" value="Metal-dependent hydrolases"/>
    <property type="match status" value="1"/>
</dbReference>
<dbReference type="PANTHER" id="PTHR42924:SF3">
    <property type="entry name" value="POLYMERASE_HISTIDINOL PHOSPHATASE N-TERMINAL DOMAIN-CONTAINING PROTEIN"/>
    <property type="match status" value="1"/>
</dbReference>
<gene>
    <name evidence="2" type="ORF">DPF_0682</name>
</gene>
<dbReference type="InterPro" id="IPR004013">
    <property type="entry name" value="PHP_dom"/>
</dbReference>